<dbReference type="OrthoDB" id="2143914at2759"/>
<evidence type="ECO:0000256" key="4">
    <source>
        <dbReference type="ARBA" id="ARBA00023125"/>
    </source>
</evidence>
<dbReference type="InterPro" id="IPR009057">
    <property type="entry name" value="Homeodomain-like_sf"/>
</dbReference>
<protein>
    <submittedName>
        <fullName evidence="10">R2R3-MYB transcription factor MYB6</fullName>
    </submittedName>
</protein>
<dbReference type="PANTHER" id="PTHR47997">
    <property type="entry name" value="MYB DOMAIN PROTEIN 55"/>
    <property type="match status" value="1"/>
</dbReference>
<dbReference type="PROSITE" id="PS51294">
    <property type="entry name" value="HTH_MYB"/>
    <property type="match status" value="2"/>
</dbReference>
<feature type="domain" description="HTH myb-type" evidence="9">
    <location>
        <begin position="80"/>
        <end position="134"/>
    </location>
</feature>
<evidence type="ECO:0000256" key="2">
    <source>
        <dbReference type="ARBA" id="ARBA00022737"/>
    </source>
</evidence>
<feature type="region of interest" description="Disordered" evidence="7">
    <location>
        <begin position="142"/>
        <end position="168"/>
    </location>
</feature>
<evidence type="ECO:0000313" key="10">
    <source>
        <dbReference type="EMBL" id="KAF3326828.1"/>
    </source>
</evidence>
<evidence type="ECO:0000256" key="5">
    <source>
        <dbReference type="ARBA" id="ARBA00023163"/>
    </source>
</evidence>
<dbReference type="SMART" id="SM00717">
    <property type="entry name" value="SANT"/>
    <property type="match status" value="2"/>
</dbReference>
<name>A0A833QXL2_9POAL</name>
<dbReference type="Gene3D" id="1.10.10.60">
    <property type="entry name" value="Homeodomain-like"/>
    <property type="match status" value="2"/>
</dbReference>
<evidence type="ECO:0000259" key="9">
    <source>
        <dbReference type="PROSITE" id="PS51294"/>
    </source>
</evidence>
<reference evidence="10" key="1">
    <citation type="submission" date="2020-01" db="EMBL/GenBank/DDBJ databases">
        <title>Genome sequence of Kobresia littledalei, the first chromosome-level genome in the family Cyperaceae.</title>
        <authorList>
            <person name="Qu G."/>
        </authorList>
    </citation>
    <scope>NUCLEOTIDE SEQUENCE</scope>
    <source>
        <strain evidence="10">C.B.Clarke</strain>
        <tissue evidence="10">Leaf</tissue>
    </source>
</reference>
<keyword evidence="11" id="KW-1185">Reference proteome</keyword>
<feature type="compositionally biased region" description="Polar residues" evidence="7">
    <location>
        <begin position="144"/>
        <end position="164"/>
    </location>
</feature>
<dbReference type="PROSITE" id="PS50090">
    <property type="entry name" value="MYB_LIKE"/>
    <property type="match status" value="2"/>
</dbReference>
<evidence type="ECO:0000256" key="3">
    <source>
        <dbReference type="ARBA" id="ARBA00023015"/>
    </source>
</evidence>
<proteinExistence type="predicted"/>
<dbReference type="CDD" id="cd00167">
    <property type="entry name" value="SANT"/>
    <property type="match status" value="2"/>
</dbReference>
<feature type="domain" description="Myb-like" evidence="8">
    <location>
        <begin position="80"/>
        <end position="130"/>
    </location>
</feature>
<keyword evidence="4" id="KW-0238">DNA-binding</keyword>
<comment type="caution">
    <text evidence="10">The sequence shown here is derived from an EMBL/GenBank/DDBJ whole genome shotgun (WGS) entry which is preliminary data.</text>
</comment>
<keyword evidence="2" id="KW-0677">Repeat</keyword>
<dbReference type="Proteomes" id="UP000623129">
    <property type="component" value="Unassembled WGS sequence"/>
</dbReference>
<dbReference type="SUPFAM" id="SSF46689">
    <property type="entry name" value="Homeodomain-like"/>
    <property type="match status" value="1"/>
</dbReference>
<evidence type="ECO:0000256" key="7">
    <source>
        <dbReference type="SAM" id="MobiDB-lite"/>
    </source>
</evidence>
<keyword evidence="5" id="KW-0804">Transcription</keyword>
<keyword evidence="6" id="KW-0539">Nucleus</keyword>
<accession>A0A833QXL2</accession>
<dbReference type="InterPro" id="IPR017930">
    <property type="entry name" value="Myb_dom"/>
</dbReference>
<sequence length="231" mass="26357">MDNHNSNKAKEKRKRALWTPEEDMKLYNYITTNGVNSWSSLPQRAGNLSLSLSLSLKLGTLLACFRCEKSCRLRWLNHLDPKLKKCPISPEEERLIISLHNFLGNSWSKIAESLPGRTDNEIKNFWNCHMKKKFRKMGIDMNSKEQSSGSVSVQDTSISSTSEATDTKNVQKLETEYGTHRLGNQSNQVTTEAMVGVTSWRDYMNSLEILINQDEIGNDVNDDSLDALLYY</sequence>
<dbReference type="AlphaFoldDB" id="A0A833QXL2"/>
<evidence type="ECO:0000259" key="8">
    <source>
        <dbReference type="PROSITE" id="PS50090"/>
    </source>
</evidence>
<gene>
    <name evidence="10" type="ORF">FCM35_KLT08458</name>
</gene>
<dbReference type="EMBL" id="SWLB01000018">
    <property type="protein sequence ID" value="KAF3326828.1"/>
    <property type="molecule type" value="Genomic_DNA"/>
</dbReference>
<evidence type="ECO:0000256" key="1">
    <source>
        <dbReference type="ARBA" id="ARBA00004123"/>
    </source>
</evidence>
<comment type="subcellular location">
    <subcellularLocation>
        <location evidence="1">Nucleus</location>
    </subcellularLocation>
</comment>
<dbReference type="GO" id="GO:0005634">
    <property type="term" value="C:nucleus"/>
    <property type="evidence" value="ECO:0007669"/>
    <property type="project" value="UniProtKB-SubCell"/>
</dbReference>
<dbReference type="Pfam" id="PF00249">
    <property type="entry name" value="Myb_DNA-binding"/>
    <property type="match status" value="2"/>
</dbReference>
<dbReference type="PANTHER" id="PTHR47997:SF75">
    <property type="entry name" value="MYB DOMAIN PROTEIN 55"/>
    <property type="match status" value="1"/>
</dbReference>
<dbReference type="InterPro" id="IPR051953">
    <property type="entry name" value="Plant_SW-associated_TFs"/>
</dbReference>
<evidence type="ECO:0000313" key="11">
    <source>
        <dbReference type="Proteomes" id="UP000623129"/>
    </source>
</evidence>
<feature type="domain" description="Myb-like" evidence="8">
    <location>
        <begin position="10"/>
        <end position="79"/>
    </location>
</feature>
<dbReference type="InterPro" id="IPR001005">
    <property type="entry name" value="SANT/Myb"/>
</dbReference>
<dbReference type="GO" id="GO:0003677">
    <property type="term" value="F:DNA binding"/>
    <property type="evidence" value="ECO:0007669"/>
    <property type="project" value="UniProtKB-KW"/>
</dbReference>
<keyword evidence="3" id="KW-0805">Transcription regulation</keyword>
<organism evidence="10 11">
    <name type="scientific">Carex littledalei</name>
    <dbReference type="NCBI Taxonomy" id="544730"/>
    <lineage>
        <taxon>Eukaryota</taxon>
        <taxon>Viridiplantae</taxon>
        <taxon>Streptophyta</taxon>
        <taxon>Embryophyta</taxon>
        <taxon>Tracheophyta</taxon>
        <taxon>Spermatophyta</taxon>
        <taxon>Magnoliopsida</taxon>
        <taxon>Liliopsida</taxon>
        <taxon>Poales</taxon>
        <taxon>Cyperaceae</taxon>
        <taxon>Cyperoideae</taxon>
        <taxon>Cariceae</taxon>
        <taxon>Carex</taxon>
        <taxon>Carex subgen. Euthyceras</taxon>
    </lineage>
</organism>
<feature type="domain" description="HTH myb-type" evidence="9">
    <location>
        <begin position="10"/>
        <end position="79"/>
    </location>
</feature>
<evidence type="ECO:0000256" key="6">
    <source>
        <dbReference type="ARBA" id="ARBA00023242"/>
    </source>
</evidence>